<accession>A0A4Y2VRI6</accession>
<comment type="caution">
    <text evidence="1">The sequence shown here is derived from an EMBL/GenBank/DDBJ whole genome shotgun (WGS) entry which is preliminary data.</text>
</comment>
<evidence type="ECO:0000313" key="2">
    <source>
        <dbReference type="Proteomes" id="UP000499080"/>
    </source>
</evidence>
<feature type="non-terminal residue" evidence="1">
    <location>
        <position position="40"/>
    </location>
</feature>
<sequence length="40" mass="4399">MTRLNGSPGMVWNAATPFEWSGTVVNAQLYTEESSGEHSR</sequence>
<organism evidence="1 2">
    <name type="scientific">Araneus ventricosus</name>
    <name type="common">Orbweaver spider</name>
    <name type="synonym">Epeira ventricosa</name>
    <dbReference type="NCBI Taxonomy" id="182803"/>
    <lineage>
        <taxon>Eukaryota</taxon>
        <taxon>Metazoa</taxon>
        <taxon>Ecdysozoa</taxon>
        <taxon>Arthropoda</taxon>
        <taxon>Chelicerata</taxon>
        <taxon>Arachnida</taxon>
        <taxon>Araneae</taxon>
        <taxon>Araneomorphae</taxon>
        <taxon>Entelegynae</taxon>
        <taxon>Araneoidea</taxon>
        <taxon>Araneidae</taxon>
        <taxon>Araneus</taxon>
    </lineage>
</organism>
<dbReference type="Proteomes" id="UP000499080">
    <property type="component" value="Unassembled WGS sequence"/>
</dbReference>
<gene>
    <name evidence="1" type="ORF">AVEN_136982_1</name>
</gene>
<dbReference type="EMBL" id="BGPR01049775">
    <property type="protein sequence ID" value="GBO26774.1"/>
    <property type="molecule type" value="Genomic_DNA"/>
</dbReference>
<name>A0A4Y2VRI6_ARAVE</name>
<evidence type="ECO:0000313" key="1">
    <source>
        <dbReference type="EMBL" id="GBO26774.1"/>
    </source>
</evidence>
<dbReference type="AlphaFoldDB" id="A0A4Y2VRI6"/>
<keyword evidence="2" id="KW-1185">Reference proteome</keyword>
<proteinExistence type="predicted"/>
<protein>
    <submittedName>
        <fullName evidence="1">Uncharacterized protein</fullName>
    </submittedName>
</protein>
<reference evidence="1 2" key="1">
    <citation type="journal article" date="2019" name="Sci. Rep.">
        <title>Orb-weaving spider Araneus ventricosus genome elucidates the spidroin gene catalogue.</title>
        <authorList>
            <person name="Kono N."/>
            <person name="Nakamura H."/>
            <person name="Ohtoshi R."/>
            <person name="Moran D.A.P."/>
            <person name="Shinohara A."/>
            <person name="Yoshida Y."/>
            <person name="Fujiwara M."/>
            <person name="Mori M."/>
            <person name="Tomita M."/>
            <person name="Arakawa K."/>
        </authorList>
    </citation>
    <scope>NUCLEOTIDE SEQUENCE [LARGE SCALE GENOMIC DNA]</scope>
</reference>